<dbReference type="Proteomes" id="UP001645859">
    <property type="component" value="Unassembled WGS sequence"/>
</dbReference>
<evidence type="ECO:0008006" key="4">
    <source>
        <dbReference type="Google" id="ProtNLM"/>
    </source>
</evidence>
<dbReference type="RefSeq" id="WP_202343694.1">
    <property type="nucleotide sequence ID" value="NZ_BAAAPI010000002.1"/>
</dbReference>
<evidence type="ECO:0000313" key="3">
    <source>
        <dbReference type="Proteomes" id="UP001645859"/>
    </source>
</evidence>
<reference evidence="2 3" key="1">
    <citation type="submission" date="2018-09" db="EMBL/GenBank/DDBJ databases">
        <title>Comparative genomics of Leucobacter spp.</title>
        <authorList>
            <person name="Reis A.C."/>
            <person name="Kolvenbach B.A."/>
            <person name="Corvini P.F.X."/>
            <person name="Nunes O.C."/>
        </authorList>
    </citation>
    <scope>NUCLEOTIDE SEQUENCE [LARGE SCALE GENOMIC DNA]</scope>
    <source>
        <strain evidence="2 3">TAN 31504</strain>
    </source>
</reference>
<proteinExistence type="predicted"/>
<keyword evidence="1" id="KW-0812">Transmembrane</keyword>
<accession>A0ABS1SCY9</accession>
<sequence length="86" mass="9337">MSGWDRQQGVADAQAARTELYDTLTQLQGRLNYAQRIDDSVANAKRRIVAEKERNPLAFVAGVAGVAVVAGLVVWGIARSVGNRLR</sequence>
<evidence type="ECO:0000313" key="2">
    <source>
        <dbReference type="EMBL" id="MBL3678413.1"/>
    </source>
</evidence>
<gene>
    <name evidence="2" type="ORF">D3230_03730</name>
</gene>
<comment type="caution">
    <text evidence="2">The sequence shown here is derived from an EMBL/GenBank/DDBJ whole genome shotgun (WGS) entry which is preliminary data.</text>
</comment>
<keyword evidence="3" id="KW-1185">Reference proteome</keyword>
<dbReference type="EMBL" id="QYAC01000002">
    <property type="protein sequence ID" value="MBL3678413.1"/>
    <property type="molecule type" value="Genomic_DNA"/>
</dbReference>
<protein>
    <recommendedName>
        <fullName evidence="4">DUF3618 domain-containing protein</fullName>
    </recommendedName>
</protein>
<keyword evidence="1" id="KW-1133">Transmembrane helix</keyword>
<feature type="transmembrane region" description="Helical" evidence="1">
    <location>
        <begin position="56"/>
        <end position="78"/>
    </location>
</feature>
<organism evidence="2 3">
    <name type="scientific">Leucobacter chromiireducens subsp. solipictus</name>
    <dbReference type="NCBI Taxonomy" id="398235"/>
    <lineage>
        <taxon>Bacteria</taxon>
        <taxon>Bacillati</taxon>
        <taxon>Actinomycetota</taxon>
        <taxon>Actinomycetes</taxon>
        <taxon>Micrococcales</taxon>
        <taxon>Microbacteriaceae</taxon>
        <taxon>Leucobacter</taxon>
    </lineage>
</organism>
<keyword evidence="1" id="KW-0472">Membrane</keyword>
<name>A0ABS1SCY9_9MICO</name>
<evidence type="ECO:0000256" key="1">
    <source>
        <dbReference type="SAM" id="Phobius"/>
    </source>
</evidence>